<evidence type="ECO:0000256" key="6">
    <source>
        <dbReference type="SAM" id="SignalP"/>
    </source>
</evidence>
<dbReference type="PANTHER" id="PTHR11438">
    <property type="entry name" value="PROENKEPHALIN"/>
    <property type="match status" value="1"/>
</dbReference>
<feature type="compositionally biased region" description="Acidic residues" evidence="5">
    <location>
        <begin position="170"/>
        <end position="182"/>
    </location>
</feature>
<sequence length="266" mass="29933">MRSTQTSQRRGPHRIVTEWCVVAIVLSLGFPPAAAHSAEAQCSARCAQCARDLVSLLDGSFSALTCTLECEGILSSVSELDKCQTFLEYIAGLQELSERNELEPSRSEMEDALGTSVGAIVKRYGGFFKKVLKKERSLFPEDAHLKGLLTKKSRNSSSKFGEIDIPNGEQESDSSENESAVYDDDAAINEVKRYGGFFRKYNGRRSSVPQEESNPEELQKRYGGFMRRIRPQKFINQKRYGRFLEHNFKISVRSDEDPGSYDGFDR</sequence>
<name>A0A0P7UTU3_SCLFO</name>
<evidence type="ECO:0000256" key="1">
    <source>
        <dbReference type="ARBA" id="ARBA00004613"/>
    </source>
</evidence>
<dbReference type="GO" id="GO:0005886">
    <property type="term" value="C:plasma membrane"/>
    <property type="evidence" value="ECO:0007669"/>
    <property type="project" value="TreeGrafter"/>
</dbReference>
<dbReference type="GO" id="GO:0005576">
    <property type="term" value="C:extracellular region"/>
    <property type="evidence" value="ECO:0007669"/>
    <property type="project" value="UniProtKB-SubCell"/>
</dbReference>
<dbReference type="GO" id="GO:0007600">
    <property type="term" value="P:sensory perception"/>
    <property type="evidence" value="ECO:0007669"/>
    <property type="project" value="TreeGrafter"/>
</dbReference>
<dbReference type="GO" id="GO:0007218">
    <property type="term" value="P:neuropeptide signaling pathway"/>
    <property type="evidence" value="ECO:0007669"/>
    <property type="project" value="InterPro"/>
</dbReference>
<keyword evidence="6" id="KW-0732">Signal</keyword>
<comment type="subcellular location">
    <subcellularLocation>
        <location evidence="1">Secreted</location>
    </subcellularLocation>
</comment>
<reference evidence="7 8" key="1">
    <citation type="submission" date="2015-08" db="EMBL/GenBank/DDBJ databases">
        <title>The genome of the Asian arowana (Scleropages formosus).</title>
        <authorList>
            <person name="Tan M.H."/>
            <person name="Gan H.M."/>
            <person name="Croft L.J."/>
            <person name="Austin C.M."/>
        </authorList>
    </citation>
    <scope>NUCLEOTIDE SEQUENCE [LARGE SCALE GENOMIC DNA]</scope>
    <source>
        <strain evidence="7">Aro1</strain>
    </source>
</reference>
<dbReference type="GO" id="GO:0043025">
    <property type="term" value="C:neuronal cell body"/>
    <property type="evidence" value="ECO:0007669"/>
    <property type="project" value="TreeGrafter"/>
</dbReference>
<comment type="caution">
    <text evidence="7">The sequence shown here is derived from an EMBL/GenBank/DDBJ whole genome shotgun (WGS) entry which is preliminary data.</text>
</comment>
<evidence type="ECO:0000256" key="2">
    <source>
        <dbReference type="ARBA" id="ARBA00008543"/>
    </source>
</evidence>
<feature type="region of interest" description="Disordered" evidence="5">
    <location>
        <begin position="157"/>
        <end position="182"/>
    </location>
</feature>
<keyword evidence="3" id="KW-0964">Secreted</keyword>
<dbReference type="EMBL" id="JARO02002208">
    <property type="protein sequence ID" value="KPP73279.1"/>
    <property type="molecule type" value="Genomic_DNA"/>
</dbReference>
<dbReference type="Pfam" id="PF01160">
    <property type="entry name" value="Opiods_neuropep"/>
    <property type="match status" value="1"/>
</dbReference>
<dbReference type="InterPro" id="IPR006024">
    <property type="entry name" value="Opioid_neupept"/>
</dbReference>
<dbReference type="PANTHER" id="PTHR11438:SF4">
    <property type="entry name" value="PROENKEPHALIN-B"/>
    <property type="match status" value="1"/>
</dbReference>
<dbReference type="GO" id="GO:0007268">
    <property type="term" value="P:chemical synaptic transmission"/>
    <property type="evidence" value="ECO:0007669"/>
    <property type="project" value="TreeGrafter"/>
</dbReference>
<keyword evidence="4" id="KW-1015">Disulfide bond</keyword>
<dbReference type="GO" id="GO:0031628">
    <property type="term" value="F:opioid receptor binding"/>
    <property type="evidence" value="ECO:0007669"/>
    <property type="project" value="TreeGrafter"/>
</dbReference>
<dbReference type="Proteomes" id="UP000034805">
    <property type="component" value="Unassembled WGS sequence"/>
</dbReference>
<dbReference type="AlphaFoldDB" id="A0A0P7UTU3"/>
<dbReference type="GO" id="GO:0043679">
    <property type="term" value="C:axon terminus"/>
    <property type="evidence" value="ECO:0007669"/>
    <property type="project" value="TreeGrafter"/>
</dbReference>
<evidence type="ECO:0000313" key="7">
    <source>
        <dbReference type="EMBL" id="KPP73279.1"/>
    </source>
</evidence>
<proteinExistence type="inferred from homology"/>
<accession>A0A0P7UTU3</accession>
<feature type="chain" id="PRO_5006143421" evidence="6">
    <location>
        <begin position="36"/>
        <end position="266"/>
    </location>
</feature>
<evidence type="ECO:0000256" key="5">
    <source>
        <dbReference type="SAM" id="MobiDB-lite"/>
    </source>
</evidence>
<evidence type="ECO:0000313" key="8">
    <source>
        <dbReference type="Proteomes" id="UP000034805"/>
    </source>
</evidence>
<comment type="similarity">
    <text evidence="2">Belongs to the opioid neuropeptide precursor family.</text>
</comment>
<organism evidence="7 8">
    <name type="scientific">Scleropages formosus</name>
    <name type="common">Asian bonytongue</name>
    <name type="synonym">Osteoglossum formosum</name>
    <dbReference type="NCBI Taxonomy" id="113540"/>
    <lineage>
        <taxon>Eukaryota</taxon>
        <taxon>Metazoa</taxon>
        <taxon>Chordata</taxon>
        <taxon>Craniata</taxon>
        <taxon>Vertebrata</taxon>
        <taxon>Euteleostomi</taxon>
        <taxon>Actinopterygii</taxon>
        <taxon>Neopterygii</taxon>
        <taxon>Teleostei</taxon>
        <taxon>Osteoglossocephala</taxon>
        <taxon>Osteoglossomorpha</taxon>
        <taxon>Osteoglossiformes</taxon>
        <taxon>Osteoglossidae</taxon>
        <taxon>Scleropages</taxon>
    </lineage>
</organism>
<evidence type="ECO:0000256" key="3">
    <source>
        <dbReference type="ARBA" id="ARBA00022525"/>
    </source>
</evidence>
<dbReference type="GO" id="GO:0030425">
    <property type="term" value="C:dendrite"/>
    <property type="evidence" value="ECO:0007669"/>
    <property type="project" value="TreeGrafter"/>
</dbReference>
<evidence type="ECO:0000256" key="4">
    <source>
        <dbReference type="ARBA" id="ARBA00023157"/>
    </source>
</evidence>
<dbReference type="STRING" id="113540.ENSSFOP00015032177"/>
<protein>
    <submittedName>
        <fullName evidence="7">Proenkephalin-B-like</fullName>
    </submittedName>
</protein>
<feature type="signal peptide" evidence="6">
    <location>
        <begin position="1"/>
        <end position="35"/>
    </location>
</feature>
<gene>
    <name evidence="7" type="ORF">Z043_107648</name>
</gene>